<dbReference type="Proteomes" id="UP000236291">
    <property type="component" value="Unassembled WGS sequence"/>
</dbReference>
<dbReference type="ExpressionAtlas" id="A0A2K3MWY8">
    <property type="expression patterns" value="baseline"/>
</dbReference>
<accession>A0A2K3MWY8</accession>
<reference evidence="1 2" key="2">
    <citation type="journal article" date="2017" name="Front. Plant Sci.">
        <title>Gene Classification and Mining of Molecular Markers Useful in Red Clover (Trifolium pratense) Breeding.</title>
        <authorList>
            <person name="Istvanek J."/>
            <person name="Dluhosova J."/>
            <person name="Dluhos P."/>
            <person name="Patkova L."/>
            <person name="Nedelnik J."/>
            <person name="Repkova J."/>
        </authorList>
    </citation>
    <scope>NUCLEOTIDE SEQUENCE [LARGE SCALE GENOMIC DNA]</scope>
    <source>
        <strain evidence="2">cv. Tatra</strain>
        <tissue evidence="1">Young leaves</tissue>
    </source>
</reference>
<protein>
    <submittedName>
        <fullName evidence="1">Uncharacterized protein</fullName>
    </submittedName>
</protein>
<comment type="caution">
    <text evidence="1">The sequence shown here is derived from an EMBL/GenBank/DDBJ whole genome shotgun (WGS) entry which is preliminary data.</text>
</comment>
<proteinExistence type="predicted"/>
<organism evidence="1 2">
    <name type="scientific">Trifolium pratense</name>
    <name type="common">Red clover</name>
    <dbReference type="NCBI Taxonomy" id="57577"/>
    <lineage>
        <taxon>Eukaryota</taxon>
        <taxon>Viridiplantae</taxon>
        <taxon>Streptophyta</taxon>
        <taxon>Embryophyta</taxon>
        <taxon>Tracheophyta</taxon>
        <taxon>Spermatophyta</taxon>
        <taxon>Magnoliopsida</taxon>
        <taxon>eudicotyledons</taxon>
        <taxon>Gunneridae</taxon>
        <taxon>Pentapetalae</taxon>
        <taxon>rosids</taxon>
        <taxon>fabids</taxon>
        <taxon>Fabales</taxon>
        <taxon>Fabaceae</taxon>
        <taxon>Papilionoideae</taxon>
        <taxon>50 kb inversion clade</taxon>
        <taxon>NPAAA clade</taxon>
        <taxon>Hologalegina</taxon>
        <taxon>IRL clade</taxon>
        <taxon>Trifolieae</taxon>
        <taxon>Trifolium</taxon>
    </lineage>
</organism>
<dbReference type="AlphaFoldDB" id="A0A2K3MWY8"/>
<dbReference type="EMBL" id="ASHM01013338">
    <property type="protein sequence ID" value="PNX95311.1"/>
    <property type="molecule type" value="Genomic_DNA"/>
</dbReference>
<evidence type="ECO:0000313" key="2">
    <source>
        <dbReference type="Proteomes" id="UP000236291"/>
    </source>
</evidence>
<reference evidence="1 2" key="1">
    <citation type="journal article" date="2014" name="Am. J. Bot.">
        <title>Genome assembly and annotation for red clover (Trifolium pratense; Fabaceae).</title>
        <authorList>
            <person name="Istvanek J."/>
            <person name="Jaros M."/>
            <person name="Krenek A."/>
            <person name="Repkova J."/>
        </authorList>
    </citation>
    <scope>NUCLEOTIDE SEQUENCE [LARGE SCALE GENOMIC DNA]</scope>
    <source>
        <strain evidence="2">cv. Tatra</strain>
        <tissue evidence="1">Young leaves</tissue>
    </source>
</reference>
<evidence type="ECO:0000313" key="1">
    <source>
        <dbReference type="EMBL" id="PNX95311.1"/>
    </source>
</evidence>
<name>A0A2K3MWY8_TRIPR</name>
<gene>
    <name evidence="1" type="ORF">L195_g018501</name>
</gene>
<sequence>MATQSHIQADKSLNKSPSHRHFVFKSFPERLNDIKINVSTSLHQIKAEPSHGSSFFRDCLVEWRV</sequence>
<dbReference type="STRING" id="57577.A0A2K3MWY8"/>